<keyword evidence="1 3" id="KW-0489">Methyltransferase</keyword>
<dbReference type="PANTHER" id="PTHR43542:SF1">
    <property type="entry name" value="METHYLTRANSFERASE"/>
    <property type="match status" value="1"/>
</dbReference>
<protein>
    <submittedName>
        <fullName evidence="3">Methyltransferase</fullName>
    </submittedName>
</protein>
<dbReference type="Pfam" id="PF03602">
    <property type="entry name" value="Cons_hypoth95"/>
    <property type="match status" value="1"/>
</dbReference>
<dbReference type="GO" id="GO:0008168">
    <property type="term" value="F:methyltransferase activity"/>
    <property type="evidence" value="ECO:0007669"/>
    <property type="project" value="UniProtKB-KW"/>
</dbReference>
<reference evidence="3" key="1">
    <citation type="submission" date="2020-06" db="EMBL/GenBank/DDBJ databases">
        <title>Characterization of fructooligosaccharide metabolism and fructooligosaccharide-degrading enzymes in human commensal butyrate producers.</title>
        <authorList>
            <person name="Tanno H."/>
            <person name="Fujii T."/>
            <person name="Hirano K."/>
            <person name="Maeno S."/>
            <person name="Tonozuka T."/>
            <person name="Sakamoto M."/>
            <person name="Ohkuma M."/>
            <person name="Tochio T."/>
            <person name="Endo A."/>
        </authorList>
    </citation>
    <scope>NUCLEOTIDE SEQUENCE</scope>
    <source>
        <strain evidence="3">JCM 31265</strain>
    </source>
</reference>
<evidence type="ECO:0000256" key="1">
    <source>
        <dbReference type="ARBA" id="ARBA00022603"/>
    </source>
</evidence>
<proteinExistence type="predicted"/>
<keyword evidence="2" id="KW-0808">Transferase</keyword>
<gene>
    <name evidence="3" type="ORF">COEU31_00710</name>
</gene>
<evidence type="ECO:0000256" key="2">
    <source>
        <dbReference type="ARBA" id="ARBA00022679"/>
    </source>
</evidence>
<dbReference type="Proteomes" id="UP000660047">
    <property type="component" value="Unassembled WGS sequence"/>
</dbReference>
<dbReference type="InterPro" id="IPR004398">
    <property type="entry name" value="RNA_MeTrfase_RsmD"/>
</dbReference>
<dbReference type="InterPro" id="IPR029063">
    <property type="entry name" value="SAM-dependent_MTases_sf"/>
</dbReference>
<name>A0AAI9K1V5_9FIRM</name>
<dbReference type="SUPFAM" id="SSF53335">
    <property type="entry name" value="S-adenosyl-L-methionine-dependent methyltransferases"/>
    <property type="match status" value="1"/>
</dbReference>
<dbReference type="InterPro" id="IPR002052">
    <property type="entry name" value="DNA_methylase_N6_adenine_CS"/>
</dbReference>
<dbReference type="AlphaFoldDB" id="A0AAI9K1V5"/>
<organism evidence="3 4">
    <name type="scientific">Coprococcus eutactus</name>
    <dbReference type="NCBI Taxonomy" id="33043"/>
    <lineage>
        <taxon>Bacteria</taxon>
        <taxon>Bacillati</taxon>
        <taxon>Bacillota</taxon>
        <taxon>Clostridia</taxon>
        <taxon>Lachnospirales</taxon>
        <taxon>Lachnospiraceae</taxon>
        <taxon>Coprococcus</taxon>
    </lineage>
</organism>
<accession>A0AAI9K1V5</accession>
<sequence length="188" mass="20955">MRVIAGSARSLKLVTIDSMDTRPTTDRIKETLFNMLSNDIPGCRFLDVFSGSGAIGIEALSRGAAMAVFVENSRKAVECINKNLAFTKLADRAQVLSADAVQAVGMLERQGQAFDVIFMDPPYGKLLEKAVLERLAGSPLMDDDTMVIVESDLDTNFDYLDDLGLELYKTKKYKTNKHTFIYRRLEDE</sequence>
<comment type="caution">
    <text evidence="3">The sequence shown here is derived from an EMBL/GenBank/DDBJ whole genome shotgun (WGS) entry which is preliminary data.</text>
</comment>
<dbReference type="PIRSF" id="PIRSF004553">
    <property type="entry name" value="CHP00095"/>
    <property type="match status" value="1"/>
</dbReference>
<dbReference type="GO" id="GO:0031167">
    <property type="term" value="P:rRNA methylation"/>
    <property type="evidence" value="ECO:0007669"/>
    <property type="project" value="InterPro"/>
</dbReference>
<dbReference type="PANTHER" id="PTHR43542">
    <property type="entry name" value="METHYLTRANSFERASE"/>
    <property type="match status" value="1"/>
</dbReference>
<evidence type="ECO:0000313" key="3">
    <source>
        <dbReference type="EMBL" id="GFO93025.1"/>
    </source>
</evidence>
<dbReference type="RefSeq" id="WP_055144569.1">
    <property type="nucleotide sequence ID" value="NZ_BLYL01000001.1"/>
</dbReference>
<evidence type="ECO:0000313" key="4">
    <source>
        <dbReference type="Proteomes" id="UP000660047"/>
    </source>
</evidence>
<dbReference type="EMBL" id="BLYL01000001">
    <property type="protein sequence ID" value="GFO93025.1"/>
    <property type="molecule type" value="Genomic_DNA"/>
</dbReference>
<dbReference type="CDD" id="cd02440">
    <property type="entry name" value="AdoMet_MTases"/>
    <property type="match status" value="1"/>
</dbReference>
<dbReference type="NCBIfam" id="TIGR00095">
    <property type="entry name" value="16S rRNA (guanine(966)-N(2))-methyltransferase RsmD"/>
    <property type="match status" value="1"/>
</dbReference>
<dbReference type="GO" id="GO:0003676">
    <property type="term" value="F:nucleic acid binding"/>
    <property type="evidence" value="ECO:0007669"/>
    <property type="project" value="InterPro"/>
</dbReference>
<dbReference type="PROSITE" id="PS00092">
    <property type="entry name" value="N6_MTASE"/>
    <property type="match status" value="1"/>
</dbReference>
<dbReference type="Gene3D" id="3.40.50.150">
    <property type="entry name" value="Vaccinia Virus protein VP39"/>
    <property type="match status" value="1"/>
</dbReference>